<dbReference type="Gene3D" id="3.30.2090.10">
    <property type="entry name" value="Multidrug efflux transporter AcrB TolC docking domain, DN and DC subdomains"/>
    <property type="match status" value="1"/>
</dbReference>
<dbReference type="GO" id="GO:0042910">
    <property type="term" value="F:xenobiotic transmembrane transporter activity"/>
    <property type="evidence" value="ECO:0007669"/>
    <property type="project" value="TreeGrafter"/>
</dbReference>
<comment type="caution">
    <text evidence="1">The sequence shown here is derived from an EMBL/GenBank/DDBJ whole genome shotgun (WGS) entry which is preliminary data.</text>
</comment>
<protein>
    <submittedName>
        <fullName evidence="1">Acriflavin resistance protein</fullName>
    </submittedName>
</protein>
<dbReference type="InterPro" id="IPR001036">
    <property type="entry name" value="Acrflvin-R"/>
</dbReference>
<gene>
    <name evidence="1" type="ORF">Pgy4_34971</name>
</gene>
<dbReference type="Gene3D" id="1.20.1640.10">
    <property type="entry name" value="Multidrug efflux transporter AcrB transmembrane domain"/>
    <property type="match status" value="1"/>
</dbReference>
<dbReference type="Proteomes" id="UP000005466">
    <property type="component" value="Unassembled WGS sequence"/>
</dbReference>
<dbReference type="PANTHER" id="PTHR32063">
    <property type="match status" value="1"/>
</dbReference>
<dbReference type="PANTHER" id="PTHR32063:SF18">
    <property type="entry name" value="CATION EFFLUX SYSTEM PROTEIN"/>
    <property type="match status" value="1"/>
</dbReference>
<dbReference type="EMBL" id="ADWY01002427">
    <property type="protein sequence ID" value="EGH18166.1"/>
    <property type="molecule type" value="Genomic_DNA"/>
</dbReference>
<dbReference type="GO" id="GO:0005886">
    <property type="term" value="C:plasma membrane"/>
    <property type="evidence" value="ECO:0007669"/>
    <property type="project" value="TreeGrafter"/>
</dbReference>
<dbReference type="Gene3D" id="3.30.70.1440">
    <property type="entry name" value="Multidrug efflux transporter AcrB pore domain"/>
    <property type="match status" value="1"/>
</dbReference>
<dbReference type="Pfam" id="PF00873">
    <property type="entry name" value="ACR_tran"/>
    <property type="match status" value="1"/>
</dbReference>
<dbReference type="HOGENOM" id="CLU_2404719_0_0_6"/>
<name>F3CFX4_PSESG</name>
<feature type="non-terminal residue" evidence="1">
    <location>
        <position position="93"/>
    </location>
</feature>
<proteinExistence type="predicted"/>
<feature type="non-terminal residue" evidence="1">
    <location>
        <position position="1"/>
    </location>
</feature>
<sequence length="93" mass="9913">AAPLMLSAIATVEPQAEASTIQRRNLERAITVVGHNPSLTATSIIEHLAPQIATLNMPAGYRIELGGEIEDSAEANQALLQYMPHALVAMLLL</sequence>
<reference evidence="1 2" key="1">
    <citation type="journal article" date="2011" name="PLoS Pathog.">
        <title>Dynamic evolution of pathogenicity revealed by sequencing and comparative genomics of 19 Pseudomonas syringae isolates.</title>
        <authorList>
            <person name="Baltrus D.A."/>
            <person name="Nishimura M.T."/>
            <person name="Romanchuk A."/>
            <person name="Chang J.H."/>
            <person name="Mukhtar M.S."/>
            <person name="Cherkis K."/>
            <person name="Roach J."/>
            <person name="Grant S.R."/>
            <person name="Jones C.D."/>
            <person name="Dangl J.L."/>
        </authorList>
    </citation>
    <scope>NUCLEOTIDE SEQUENCE [LARGE SCALE GENOMIC DNA]</scope>
    <source>
        <strain evidence="2">race 4</strain>
    </source>
</reference>
<dbReference type="AlphaFoldDB" id="F3CFX4"/>
<evidence type="ECO:0000313" key="2">
    <source>
        <dbReference type="Proteomes" id="UP000005466"/>
    </source>
</evidence>
<dbReference type="InterPro" id="IPR027463">
    <property type="entry name" value="AcrB_DN_DC_subdom"/>
</dbReference>
<accession>F3CFX4</accession>
<evidence type="ECO:0000313" key="1">
    <source>
        <dbReference type="EMBL" id="EGH18166.1"/>
    </source>
</evidence>
<organism evidence="1 2">
    <name type="scientific">Pseudomonas savastanoi pv. glycinea str. race 4</name>
    <dbReference type="NCBI Taxonomy" id="875330"/>
    <lineage>
        <taxon>Bacteria</taxon>
        <taxon>Pseudomonadati</taxon>
        <taxon>Pseudomonadota</taxon>
        <taxon>Gammaproteobacteria</taxon>
        <taxon>Pseudomonadales</taxon>
        <taxon>Pseudomonadaceae</taxon>
        <taxon>Pseudomonas</taxon>
    </lineage>
</organism>